<keyword evidence="1" id="KW-0732">Signal</keyword>
<evidence type="ECO:0000256" key="1">
    <source>
        <dbReference type="SAM" id="SignalP"/>
    </source>
</evidence>
<dbReference type="Proteomes" id="UP001226762">
    <property type="component" value="Unassembled WGS sequence"/>
</dbReference>
<accession>A0AAE4B3D2</accession>
<reference evidence="2" key="2">
    <citation type="submission" date="2023-02" db="EMBL/GenBank/DDBJ databases">
        <title>'Rhodoalgimonas zhirmunskyi' gen. nov., isolated from a red alga.</title>
        <authorList>
            <person name="Nedashkovskaya O.I."/>
            <person name="Otstavnykh N.Y."/>
            <person name="Bystritskaya E.P."/>
            <person name="Balabanova L.A."/>
            <person name="Isaeva M.P."/>
        </authorList>
    </citation>
    <scope>NUCLEOTIDE SEQUENCE</scope>
    <source>
        <strain evidence="2">KCTC 52189</strain>
    </source>
</reference>
<proteinExistence type="predicted"/>
<organism evidence="2 3">
    <name type="scientific">Marimonas arenosa</name>
    <dbReference type="NCBI Taxonomy" id="1795305"/>
    <lineage>
        <taxon>Bacteria</taxon>
        <taxon>Pseudomonadati</taxon>
        <taxon>Pseudomonadota</taxon>
        <taxon>Alphaproteobacteria</taxon>
        <taxon>Rhodobacterales</taxon>
        <taxon>Paracoccaceae</taxon>
        <taxon>Marimonas</taxon>
    </lineage>
</organism>
<evidence type="ECO:0000313" key="3">
    <source>
        <dbReference type="Proteomes" id="UP001226762"/>
    </source>
</evidence>
<feature type="chain" id="PRO_5041923625" evidence="1">
    <location>
        <begin position="25"/>
        <end position="618"/>
    </location>
</feature>
<dbReference type="RefSeq" id="WP_306735210.1">
    <property type="nucleotide sequence ID" value="NZ_JANHAX010000002.1"/>
</dbReference>
<gene>
    <name evidence="2" type="ORF">NO357_08555</name>
</gene>
<feature type="signal peptide" evidence="1">
    <location>
        <begin position="1"/>
        <end position="24"/>
    </location>
</feature>
<keyword evidence="3" id="KW-1185">Reference proteome</keyword>
<evidence type="ECO:0000313" key="2">
    <source>
        <dbReference type="EMBL" id="MDQ2089943.1"/>
    </source>
</evidence>
<dbReference type="AlphaFoldDB" id="A0AAE4B3D2"/>
<reference evidence="2" key="1">
    <citation type="submission" date="2022-07" db="EMBL/GenBank/DDBJ databases">
        <authorList>
            <person name="Otstavnykh N."/>
            <person name="Isaeva M."/>
            <person name="Bystritskaya E."/>
        </authorList>
    </citation>
    <scope>NUCLEOTIDE SEQUENCE</scope>
    <source>
        <strain evidence="2">KCTC 52189</strain>
    </source>
</reference>
<comment type="caution">
    <text evidence="2">The sequence shown here is derived from an EMBL/GenBank/DDBJ whole genome shotgun (WGS) entry which is preliminary data.</text>
</comment>
<sequence>MTLDRLRFFAALLLTLLVATGRLAAQTVDEVKLDVLSALSTPLPITVIGPIMTRDVSVTPEDDGFRATLDDATLMGIFPFGDISLKLVPLDDDTYRISDLSLPLSLDFPGFAALSYTSMDLEGTWSATRRSYSDLRFAIQDLNVVPGTGDEGSLQIGTLSFDVLKEPDETDTESRFEITARDVSARGMMPDDLSVGEIQALLSANGEKPVDLYSVIRELIMVSGMRNGGSELEALGRSLLGNTYGVVALELAARDLDMADRDAPEDAYFRADTLEIGTRLTDVEPRRWGGADITMRLKSVSQADRLQDGVFSVEDAVIRVGGGELPVADMFEALQTLANAGRGRPVEVSTLLDGFAAFGRLGLSTEGQGVSVEVFDYIPATDDQPAKDDVTLFKTGFDRWALAMDLTGLNENQGKVTFGADLEGGTFTPGETFRERDLPHVNAWFPRELRLQSQTSNLNEAFLKKLFTDVYVRDLDEPVELLLPLALYASASVFEVSVGENVYETALFHLSNNGNYRFYPAKLFSVIPYEGQMHVTMRGIDKLNGYFAQVRLPEAVSVLTVLRNLARESETAAGTYQWDFARPDIERSEVVINGTTLRFPDVLDNLPILIGPLLAGAF</sequence>
<protein>
    <submittedName>
        <fullName evidence="2">Uncharacterized protein</fullName>
    </submittedName>
</protein>
<dbReference type="EMBL" id="JANHAX010000002">
    <property type="protein sequence ID" value="MDQ2089943.1"/>
    <property type="molecule type" value="Genomic_DNA"/>
</dbReference>
<name>A0AAE4B3D2_9RHOB</name>